<dbReference type="GO" id="GO:0003676">
    <property type="term" value="F:nucleic acid binding"/>
    <property type="evidence" value="ECO:0007669"/>
    <property type="project" value="InterPro"/>
</dbReference>
<dbReference type="STRING" id="631362.Thi970DRAFT_03221"/>
<dbReference type="Gene3D" id="3.40.1350.10">
    <property type="match status" value="1"/>
</dbReference>
<evidence type="ECO:0000313" key="2">
    <source>
        <dbReference type="Proteomes" id="UP000002964"/>
    </source>
</evidence>
<dbReference type="RefSeq" id="WP_009150039.1">
    <property type="nucleotide sequence ID" value="NZ_CP121471.1"/>
</dbReference>
<dbReference type="InterPro" id="IPR029470">
    <property type="entry name" value="PDDEXK_4"/>
</dbReference>
<dbReference type="HOGENOM" id="CLU_054562_0_0_6"/>
<dbReference type="eggNOG" id="ENOG5030XPF">
    <property type="taxonomic scope" value="Bacteria"/>
</dbReference>
<dbReference type="InterPro" id="IPR011856">
    <property type="entry name" value="tRNA_endonuc-like_dom_sf"/>
</dbReference>
<keyword evidence="2" id="KW-1185">Reference proteome</keyword>
<dbReference type="EMBL" id="JH603170">
    <property type="protein sequence ID" value="EIC19634.1"/>
    <property type="molecule type" value="Genomic_DNA"/>
</dbReference>
<gene>
    <name evidence="1" type="ORF">Thi970DRAFT_03221</name>
</gene>
<evidence type="ECO:0000313" key="1">
    <source>
        <dbReference type="EMBL" id="EIC19634.1"/>
    </source>
</evidence>
<accession>H8Z667</accession>
<dbReference type="Pfam" id="PF14281">
    <property type="entry name" value="PDDEXK_4"/>
    <property type="match status" value="1"/>
</dbReference>
<reference evidence="1 2" key="2">
    <citation type="submission" date="2011-11" db="EMBL/GenBank/DDBJ databases">
        <authorList>
            <consortium name="US DOE Joint Genome Institute"/>
            <person name="Lucas S."/>
            <person name="Han J."/>
            <person name="Lapidus A."/>
            <person name="Cheng J.-F."/>
            <person name="Goodwin L."/>
            <person name="Pitluck S."/>
            <person name="Peters L."/>
            <person name="Ovchinnikova G."/>
            <person name="Zhang X."/>
            <person name="Detter J.C."/>
            <person name="Han C."/>
            <person name="Tapia R."/>
            <person name="Land M."/>
            <person name="Hauser L."/>
            <person name="Kyrpides N."/>
            <person name="Ivanova N."/>
            <person name="Pagani I."/>
            <person name="Vogl K."/>
            <person name="Liu Z."/>
            <person name="Overmann J."/>
            <person name="Frigaard N.-U."/>
            <person name="Bryant D."/>
            <person name="Woyke T."/>
        </authorList>
    </citation>
    <scope>NUCLEOTIDE SEQUENCE [LARGE SCALE GENOMIC DNA]</scope>
    <source>
        <strain evidence="1 2">970</strain>
    </source>
</reference>
<reference evidence="2" key="1">
    <citation type="submission" date="2011-06" db="EMBL/GenBank/DDBJ databases">
        <authorList>
            <consortium name="US DOE Joint Genome Institute (JGI-PGF)"/>
            <person name="Lucas S."/>
            <person name="Han J."/>
            <person name="Lapidus A."/>
            <person name="Cheng J.-F."/>
            <person name="Goodwin L."/>
            <person name="Pitluck S."/>
            <person name="Peters L."/>
            <person name="Land M.L."/>
            <person name="Hauser L."/>
            <person name="Vogl K."/>
            <person name="Liu Z."/>
            <person name="Overmann J."/>
            <person name="Frigaard N.-U."/>
            <person name="Bryant D.A."/>
            <person name="Woyke T.J."/>
        </authorList>
    </citation>
    <scope>NUCLEOTIDE SEQUENCE [LARGE SCALE GENOMIC DNA]</scope>
    <source>
        <strain evidence="2">970</strain>
    </source>
</reference>
<evidence type="ECO:0008006" key="3">
    <source>
        <dbReference type="Google" id="ProtNLM"/>
    </source>
</evidence>
<dbReference type="AlphaFoldDB" id="H8Z667"/>
<organism evidence="1 2">
    <name type="scientific">Thiorhodovibrio frisius</name>
    <dbReference type="NCBI Taxonomy" id="631362"/>
    <lineage>
        <taxon>Bacteria</taxon>
        <taxon>Pseudomonadati</taxon>
        <taxon>Pseudomonadota</taxon>
        <taxon>Gammaproteobacteria</taxon>
        <taxon>Chromatiales</taxon>
        <taxon>Chromatiaceae</taxon>
        <taxon>Thiorhodovibrio</taxon>
    </lineage>
</organism>
<proteinExistence type="predicted"/>
<protein>
    <recommendedName>
        <fullName evidence="3">PD-(D/E)XK nuclease superfamily protein</fullName>
    </recommendedName>
</protein>
<sequence length="447" mass="51311">MSIENLLQDVSTAVNARRGAIQHHSEILLKDVFQRVSTLRQAKRRFADELAPDFHFFDYLRSDELGLSRCLADLLDPIACDKHGKHGQGGLFLNTFVSHLSYSLKNANLEKWATTAECQAVTLEHQTNQGRRIDILIRFSNGGLIGIENKPWAGDQVNQLKDYANYLERNSTKSKWLLVYLSNRKPGSESIDSHTINKLQENENFLCLTYQDAEDLLQTAAQKTRSVRVRVFIEEMIKFIRTKVSGETDMSEQQEIQNSVLSSAENLEAAFLVAKTFDSIKTNLMCKLRSDLNKKLANKPYCLENNERFFEGRGGNDVGFKFFDCKMRTRLVIGFESSWFRDFFVGIASYNESDLTDEESELIRKIMDKIIDVSEPYGGIYPWWIYGDRVTVFGEGFRHWQDDAKPWVAINDGTLIEKLLEIVDRIYEVLKDQNALLCHDGLVKNIT</sequence>
<dbReference type="Proteomes" id="UP000002964">
    <property type="component" value="Unassembled WGS sequence"/>
</dbReference>
<name>H8Z667_9GAMM</name>